<proteinExistence type="inferred from homology"/>
<dbReference type="InterPro" id="IPR024370">
    <property type="entry name" value="PBP_domain"/>
</dbReference>
<evidence type="ECO:0000313" key="10">
    <source>
        <dbReference type="Proteomes" id="UP000271573"/>
    </source>
</evidence>
<evidence type="ECO:0000256" key="2">
    <source>
        <dbReference type="ARBA" id="ARBA00022448"/>
    </source>
</evidence>
<dbReference type="InterPro" id="IPR050962">
    <property type="entry name" value="Phosphate-bind_PstS"/>
</dbReference>
<evidence type="ECO:0000313" key="9">
    <source>
        <dbReference type="EMBL" id="BBH17153.1"/>
    </source>
</evidence>
<feature type="binding site" evidence="5">
    <location>
        <position position="90"/>
    </location>
    <ligand>
        <name>phosphate</name>
        <dbReference type="ChEBI" id="CHEBI:43474"/>
    </ligand>
</feature>
<accession>A0A3G9IXM5</accession>
<feature type="domain" description="PBP" evidence="8">
    <location>
        <begin position="36"/>
        <end position="339"/>
    </location>
</feature>
<dbReference type="Gene3D" id="3.40.190.10">
    <property type="entry name" value="Periplasmic binding protein-like II"/>
    <property type="match status" value="2"/>
</dbReference>
<sequence length="370" mass="36882">MNKTLRIVVPGIAAAAMAATLTACGSSSSGNGGSGSGTDLTAGGSSAQKDAQGAWTNAFNGGTVTYDGSQSSGIGKSKFSSGEYAFGGSDSALKEDLATNTHELSKATAHCGGIAPIEVPVYISPIAVVFNVPGVTSLNLDAATIAKIFSLKIVNWNAPAIKALNPSATLPNLPIQVAHRSTSSGTTNNFTDYLYKAAPAAWATAASSDWPTALADKGLKAAATSDMKQAVTGTSGAIGYIDASKDAGMGIVSVAVGGGYTAPSAAGAAADFADSKLKDATKATELIYSVDRTPTNKAAYPITLVSYVIACQDYSKTSPAAASGTGAAVKAYLTYITSTDGQTVGSDAAKSAPLPAAIQKQVAAVVATIK</sequence>
<feature type="binding site" evidence="5">
    <location>
        <begin position="45"/>
        <end position="47"/>
    </location>
    <ligand>
        <name>phosphate</name>
        <dbReference type="ChEBI" id="CHEBI:43474"/>
    </ligand>
</feature>
<evidence type="ECO:0000259" key="8">
    <source>
        <dbReference type="Pfam" id="PF12849"/>
    </source>
</evidence>
<feature type="region of interest" description="Disordered" evidence="6">
    <location>
        <begin position="27"/>
        <end position="48"/>
    </location>
</feature>
<feature type="signal peptide" evidence="7">
    <location>
        <begin position="1"/>
        <end position="18"/>
    </location>
</feature>
<dbReference type="AlphaFoldDB" id="A0A3G9IXM5"/>
<dbReference type="SUPFAM" id="SSF53850">
    <property type="entry name" value="Periplasmic binding protein-like II"/>
    <property type="match status" value="1"/>
</dbReference>
<evidence type="ECO:0000256" key="3">
    <source>
        <dbReference type="ARBA" id="ARBA00022592"/>
    </source>
</evidence>
<evidence type="ECO:0000256" key="7">
    <source>
        <dbReference type="SAM" id="SignalP"/>
    </source>
</evidence>
<feature type="binding site" evidence="5">
    <location>
        <position position="72"/>
    </location>
    <ligand>
        <name>phosphate</name>
        <dbReference type="ChEBI" id="CHEBI:43474"/>
    </ligand>
</feature>
<dbReference type="GO" id="GO:0042301">
    <property type="term" value="F:phosphate ion binding"/>
    <property type="evidence" value="ECO:0007669"/>
    <property type="project" value="InterPro"/>
</dbReference>
<dbReference type="PIRSF" id="PIRSF002756">
    <property type="entry name" value="PstS"/>
    <property type="match status" value="1"/>
</dbReference>
<protein>
    <recommendedName>
        <fullName evidence="4">Phosphate-binding protein</fullName>
    </recommendedName>
</protein>
<dbReference type="EMBL" id="AP019307">
    <property type="protein sequence ID" value="BBH17153.1"/>
    <property type="molecule type" value="Genomic_DNA"/>
</dbReference>
<dbReference type="PROSITE" id="PS51257">
    <property type="entry name" value="PROKAR_LIPOPROTEIN"/>
    <property type="match status" value="1"/>
</dbReference>
<keyword evidence="10" id="KW-1185">Reference proteome</keyword>
<keyword evidence="2 4" id="KW-0813">Transport</keyword>
<keyword evidence="3 4" id="KW-0592">Phosphate transport</keyword>
<dbReference type="PANTHER" id="PTHR42996:SF1">
    <property type="entry name" value="PHOSPHATE-BINDING PROTEIN PSTS"/>
    <property type="match status" value="1"/>
</dbReference>
<dbReference type="GO" id="GO:0043190">
    <property type="term" value="C:ATP-binding cassette (ABC) transporter complex"/>
    <property type="evidence" value="ECO:0007669"/>
    <property type="project" value="InterPro"/>
</dbReference>
<dbReference type="Proteomes" id="UP000271573">
    <property type="component" value="Chromosome"/>
</dbReference>
<comment type="similarity">
    <text evidence="1 4">Belongs to the PstS family.</text>
</comment>
<evidence type="ECO:0000256" key="6">
    <source>
        <dbReference type="SAM" id="MobiDB-lite"/>
    </source>
</evidence>
<gene>
    <name evidence="9" type="ORF">Back2_14400</name>
</gene>
<organism evidence="9 10">
    <name type="scientific">Nocardioides baekrokdamisoli</name>
    <dbReference type="NCBI Taxonomy" id="1804624"/>
    <lineage>
        <taxon>Bacteria</taxon>
        <taxon>Bacillati</taxon>
        <taxon>Actinomycetota</taxon>
        <taxon>Actinomycetes</taxon>
        <taxon>Propionibacteriales</taxon>
        <taxon>Nocardioidaceae</taxon>
        <taxon>Nocardioides</taxon>
    </lineage>
</organism>
<feature type="chain" id="PRO_5038406894" description="Phosphate-binding protein" evidence="7">
    <location>
        <begin position="19"/>
        <end position="370"/>
    </location>
</feature>
<dbReference type="Pfam" id="PF12849">
    <property type="entry name" value="PBP_like_2"/>
    <property type="match status" value="1"/>
</dbReference>
<evidence type="ECO:0000256" key="1">
    <source>
        <dbReference type="ARBA" id="ARBA00008725"/>
    </source>
</evidence>
<feature type="binding site" evidence="5">
    <location>
        <begin position="184"/>
        <end position="186"/>
    </location>
    <ligand>
        <name>phosphate</name>
        <dbReference type="ChEBI" id="CHEBI:43474"/>
    </ligand>
</feature>
<reference evidence="9 10" key="1">
    <citation type="submission" date="2018-11" db="EMBL/GenBank/DDBJ databases">
        <title>Complete genome sequence of Nocardioides baekrokdamisoli strain KCTC 39748.</title>
        <authorList>
            <person name="Kang S.W."/>
            <person name="Lee K.C."/>
            <person name="Kim K.K."/>
            <person name="Kim J.S."/>
            <person name="Kim D.S."/>
            <person name="Ko S.H."/>
            <person name="Yang S.H."/>
            <person name="Shin Y.K."/>
            <person name="Lee J.S."/>
        </authorList>
    </citation>
    <scope>NUCLEOTIDE SEQUENCE [LARGE SCALE GENOMIC DNA]</scope>
    <source>
        <strain evidence="9 10">KCTC 39748</strain>
    </source>
</reference>
<keyword evidence="7" id="KW-0732">Signal</keyword>
<dbReference type="InterPro" id="IPR005673">
    <property type="entry name" value="ABC_phos-bd_PstS"/>
</dbReference>
<evidence type="ECO:0000256" key="4">
    <source>
        <dbReference type="PIRNR" id="PIRNR002756"/>
    </source>
</evidence>
<dbReference type="KEGG" id="nbe:Back2_14400"/>
<dbReference type="PANTHER" id="PTHR42996">
    <property type="entry name" value="PHOSPHATE-BINDING PROTEIN PSTS"/>
    <property type="match status" value="1"/>
</dbReference>
<dbReference type="GO" id="GO:0035435">
    <property type="term" value="P:phosphate ion transmembrane transport"/>
    <property type="evidence" value="ECO:0007669"/>
    <property type="project" value="InterPro"/>
</dbReference>
<name>A0A3G9IXM5_9ACTN</name>
<dbReference type="RefSeq" id="WP_231998871.1">
    <property type="nucleotide sequence ID" value="NZ_AP019307.1"/>
</dbReference>
<evidence type="ECO:0000256" key="5">
    <source>
        <dbReference type="PIRSR" id="PIRSR002756-1"/>
    </source>
</evidence>